<sequence>MNTLVTKLKVSDEDFLIASLIERCPKVMMLRELVQNALEAASMAPAGQRSVEITTTMVEGARKLVICNTGPGMSGAALHQMCDIASSIGKLKGLEGNFGMGAKVASLPSNTLGIRYRSCSGGRVHEVTIGKRNGVYGRIWRRAPGSSSLPGMERMVDVAEVTALVRDEGLPLDHDWTEVVLLGNRPEQDTAAEPFDGDPAVPKDWICAGLYGRFFRIVGGITITIAPDLQPHPEPQRFATLMERASTAFERYETVRTENGIVIHYLYDPPHPEKPWLNTSSIGALQPTASGGAVVHRDEIYASVSGSPWAYNGPLYGITFGARHTSIYVELPNSYPVIVDGYRQFLRYKTGAQDIVALADFAALIRANCPAWLQQKIRPASQAQPGSFDVQKEMEELRARLGFKTEGEAALALPTLVPLRDEEDIRHRWLLNRAGCYYPETNELLVNLTYHSVALLQAELEKAFKDYADSAPLAAWTREVAELVLVRRVARALLFALTKRDQKDTWHEGHIEKAMAPESLSIVADDTLESLPWAWNLLNKRIKAAKP</sequence>
<dbReference type="RefSeq" id="WP_099097250.1">
    <property type="nucleotide sequence ID" value="NZ_PDNU01000060.1"/>
</dbReference>
<accession>A0A2C7A792</accession>
<dbReference type="EMBL" id="PDNU01000060">
    <property type="protein sequence ID" value="PHK93205.1"/>
    <property type="molecule type" value="Genomic_DNA"/>
</dbReference>
<name>A0A2C7A792_9PROT</name>
<dbReference type="InterPro" id="IPR036890">
    <property type="entry name" value="HATPase_C_sf"/>
</dbReference>
<organism evidence="1 2">
    <name type="scientific">Teichococcus rhizosphaerae</name>
    <dbReference type="NCBI Taxonomy" id="1335062"/>
    <lineage>
        <taxon>Bacteria</taxon>
        <taxon>Pseudomonadati</taxon>
        <taxon>Pseudomonadota</taxon>
        <taxon>Alphaproteobacteria</taxon>
        <taxon>Acetobacterales</taxon>
        <taxon>Roseomonadaceae</taxon>
        <taxon>Roseomonas</taxon>
    </lineage>
</organism>
<keyword evidence="1" id="KW-0067">ATP-binding</keyword>
<keyword evidence="2" id="KW-1185">Reference proteome</keyword>
<comment type="caution">
    <text evidence="1">The sequence shown here is derived from an EMBL/GenBank/DDBJ whole genome shotgun (WGS) entry which is preliminary data.</text>
</comment>
<dbReference type="Proteomes" id="UP000223527">
    <property type="component" value="Unassembled WGS sequence"/>
</dbReference>
<dbReference type="Gene3D" id="3.30.565.10">
    <property type="entry name" value="Histidine kinase-like ATPase, C-terminal domain"/>
    <property type="match status" value="1"/>
</dbReference>
<proteinExistence type="predicted"/>
<keyword evidence="1" id="KW-0547">Nucleotide-binding</keyword>
<dbReference type="AlphaFoldDB" id="A0A2C7A792"/>
<protein>
    <submittedName>
        <fullName evidence="1">ATP-binding protein</fullName>
    </submittedName>
</protein>
<dbReference type="SUPFAM" id="SSF55874">
    <property type="entry name" value="ATPase domain of HSP90 chaperone/DNA topoisomerase II/histidine kinase"/>
    <property type="match status" value="1"/>
</dbReference>
<reference evidence="1 2" key="1">
    <citation type="submission" date="2017-10" db="EMBL/GenBank/DDBJ databases">
        <authorList>
            <person name="Banno H."/>
            <person name="Chua N.-H."/>
        </authorList>
    </citation>
    <scope>NUCLEOTIDE SEQUENCE [LARGE SCALE GENOMIC DNA]</scope>
    <source>
        <strain evidence="1 2">YW11</strain>
    </source>
</reference>
<evidence type="ECO:0000313" key="1">
    <source>
        <dbReference type="EMBL" id="PHK93205.1"/>
    </source>
</evidence>
<evidence type="ECO:0000313" key="2">
    <source>
        <dbReference type="Proteomes" id="UP000223527"/>
    </source>
</evidence>
<gene>
    <name evidence="1" type="ORF">CR162_19870</name>
</gene>
<dbReference type="OrthoDB" id="8404469at2"/>
<dbReference type="GO" id="GO:0005524">
    <property type="term" value="F:ATP binding"/>
    <property type="evidence" value="ECO:0007669"/>
    <property type="project" value="UniProtKB-KW"/>
</dbReference>